<evidence type="ECO:0000313" key="2">
    <source>
        <dbReference type="EMBL" id="KRM06809.1"/>
    </source>
</evidence>
<protein>
    <recommendedName>
        <fullName evidence="1">DUF1659 domain-containing protein</fullName>
    </recommendedName>
</protein>
<gene>
    <name evidence="2" type="ORF">FC59_GL001473</name>
</gene>
<dbReference type="AlphaFoldDB" id="A0A0R1VV40"/>
<dbReference type="OrthoDB" id="2326859at2"/>
<name>A0A0R1VV40_9LACO</name>
<dbReference type="Proteomes" id="UP000051307">
    <property type="component" value="Unassembled WGS sequence"/>
</dbReference>
<evidence type="ECO:0000313" key="3">
    <source>
        <dbReference type="Proteomes" id="UP000051307"/>
    </source>
</evidence>
<accession>A0A0R1VV40</accession>
<dbReference type="EMBL" id="AZFU01000003">
    <property type="protein sequence ID" value="KRM06809.1"/>
    <property type="molecule type" value="Genomic_DNA"/>
</dbReference>
<dbReference type="InterPro" id="IPR012454">
    <property type="entry name" value="DUF1659"/>
</dbReference>
<comment type="caution">
    <text evidence="2">The sequence shown here is derived from an EMBL/GenBank/DDBJ whole genome shotgun (WGS) entry which is preliminary data.</text>
</comment>
<organism evidence="2 3">
    <name type="scientific">Lactobacillus kitasatonis DSM 16761 = JCM 1039</name>
    <dbReference type="NCBI Taxonomy" id="1423767"/>
    <lineage>
        <taxon>Bacteria</taxon>
        <taxon>Bacillati</taxon>
        <taxon>Bacillota</taxon>
        <taxon>Bacilli</taxon>
        <taxon>Lactobacillales</taxon>
        <taxon>Lactobacillaceae</taxon>
        <taxon>Lactobacillus</taxon>
    </lineage>
</organism>
<proteinExistence type="predicted"/>
<dbReference type="eggNOG" id="ENOG5031FT9">
    <property type="taxonomic scope" value="Bacteria"/>
</dbReference>
<dbReference type="PATRIC" id="fig|1423767.3.peg.1530"/>
<reference evidence="2 3" key="1">
    <citation type="journal article" date="2015" name="Genome Announc.">
        <title>Expanding the biotechnology potential of lactobacilli through comparative genomics of 213 strains and associated genera.</title>
        <authorList>
            <person name="Sun Z."/>
            <person name="Harris H.M."/>
            <person name="McCann A."/>
            <person name="Guo C."/>
            <person name="Argimon S."/>
            <person name="Zhang W."/>
            <person name="Yang X."/>
            <person name="Jeffery I.B."/>
            <person name="Cooney J.C."/>
            <person name="Kagawa T.F."/>
            <person name="Liu W."/>
            <person name="Song Y."/>
            <person name="Salvetti E."/>
            <person name="Wrobel A."/>
            <person name="Rasinkangas P."/>
            <person name="Parkhill J."/>
            <person name="Rea M.C."/>
            <person name="O'Sullivan O."/>
            <person name="Ritari J."/>
            <person name="Douillard F.P."/>
            <person name="Paul Ross R."/>
            <person name="Yang R."/>
            <person name="Briner A.E."/>
            <person name="Felis G.E."/>
            <person name="de Vos W.M."/>
            <person name="Barrangou R."/>
            <person name="Klaenhammer T.R."/>
            <person name="Caufield P.W."/>
            <person name="Cui Y."/>
            <person name="Zhang H."/>
            <person name="O'Toole P.W."/>
        </authorList>
    </citation>
    <scope>NUCLEOTIDE SEQUENCE [LARGE SCALE GENOMIC DNA]</scope>
    <source>
        <strain evidence="2 3">DSM 16761</strain>
    </source>
</reference>
<dbReference type="Pfam" id="PF07872">
    <property type="entry name" value="DUF1659"/>
    <property type="match status" value="1"/>
</dbReference>
<feature type="domain" description="DUF1659" evidence="1">
    <location>
        <begin position="5"/>
        <end position="67"/>
    </location>
</feature>
<dbReference type="RefSeq" id="WP_025015222.1">
    <property type="nucleotide sequence ID" value="NZ_AZFU01000003.1"/>
</dbReference>
<evidence type="ECO:0000259" key="1">
    <source>
        <dbReference type="Pfam" id="PF07872"/>
    </source>
</evidence>
<sequence>MNFELTEQSIQFTFGNKKCKSGLKNRSFKNVSKDAKADALQNVGKAIASLQDDSLDDAILIQRKRIVDTAE</sequence>